<dbReference type="SUPFAM" id="SSF48371">
    <property type="entry name" value="ARM repeat"/>
    <property type="match status" value="2"/>
</dbReference>
<accession>A0AAW0LUP3</accession>
<feature type="domain" description="DUF7792" evidence="4">
    <location>
        <begin position="8"/>
        <end position="132"/>
    </location>
</feature>
<reference evidence="5 6" key="1">
    <citation type="journal article" date="2018" name="Sci. Data">
        <title>The draft genome sequence of cork oak.</title>
        <authorList>
            <person name="Ramos A.M."/>
            <person name="Usie A."/>
            <person name="Barbosa P."/>
            <person name="Barros P.M."/>
            <person name="Capote T."/>
            <person name="Chaves I."/>
            <person name="Simoes F."/>
            <person name="Abreu I."/>
            <person name="Carrasquinho I."/>
            <person name="Faro C."/>
            <person name="Guimaraes J.B."/>
            <person name="Mendonca D."/>
            <person name="Nobrega F."/>
            <person name="Rodrigues L."/>
            <person name="Saibo N.J.M."/>
            <person name="Varela M.C."/>
            <person name="Egas C."/>
            <person name="Matos J."/>
            <person name="Miguel C.M."/>
            <person name="Oliveira M.M."/>
            <person name="Ricardo C.P."/>
            <person name="Goncalves S."/>
        </authorList>
    </citation>
    <scope>NUCLEOTIDE SEQUENCE [LARGE SCALE GENOMIC DNA]</scope>
    <source>
        <strain evidence="6">cv. HL8</strain>
    </source>
</reference>
<sequence length="1013" mass="111149">MAEEKSLEEVLSLPILLADRVSKSAREAEASKLECLDLAKQVDRLSQMLRAAVRLPLTAAQSHQTLYEQPIRRIVADLAKNLDRALTLVRKCKHSGVLRQVFSITTTADFRKVSNLLESSIGDMKWLLSIYDSDNGTNLSLPPIASNDPILSWVWAHTAMLHMGQPKDRTDAALELASLAKDNDRNKKIIVDEGGVPPLLKLLSNTNSNEPNSLISVEAQIAAATALFNIVTNRDRVRHVVDTHGIPMIVHVLTESTIRVQIPVANLVARMAELDPLAQEEFARENVTRPLVSSLAMDTILDDPNFLQSGKTTIHSLVQLAGKTTQPLKSNHTGSFSYNSDGSSRSGSGSGGGSSTTNSHYHYNSSNIRKERDNETPEVKQKVKVSCAEALWKLSKGSLVNSRKITETKGLLCLAKMIEFEKDELQLNCLMTVMEIAAVAENNTDLRRAAFKPSSPPAKAVLDQLLRVIQDGNSWTLQIPAIKAIGCLARTFPARETRIIGPLVLQLGNKNVDVATEAVIALEKFVCAENFNCLEHSKAILEFNGVPLLMKLLRANDWAQMHSVVLLCYLALNVGNSKALEQARALNALEGAARSVVAQNPGLKDLIVKAMDHLTLYQPGVPHPHMQPHLLLEEVLSLPILLADRVSKSAREAEASKLECLDLAKQVDRLSQMLRAAVRLPLTAAQSHQTLYEQPIRRIVADLAKNLDRALTLVRKCKHSGVLRQVFSITTTADFRKVSNLLESSIGDMKWLLSIYDSDNGTNLSLPPIASNDPILSWVWAHTAMLHMGQPKDRTDAALELASWPKTTIGTRRSSSTKAGSRRFSSCSATPTATNPIPATALFNIVTNRDRVRHVVDTHGIPMIVHVLTESTIRVQIPVANLVARMAELDPLAQEEFARENVTRPLVSSLAMDTILDDPNFLQSGKTTIHSLVQLAGKTTQPLKSNHTGSFSYNSDGSSRSGSGSGGGSSTTNSHYHYNSSNIRKERIMRHLKSNKKSKLVVPRLYGSYPKVV</sequence>
<evidence type="ECO:0000313" key="5">
    <source>
        <dbReference type="EMBL" id="KAK7855347.1"/>
    </source>
</evidence>
<feature type="repeat" description="ARM" evidence="2">
    <location>
        <begin position="194"/>
        <end position="245"/>
    </location>
</feature>
<feature type="domain" description="DUF7792" evidence="4">
    <location>
        <begin position="633"/>
        <end position="757"/>
    </location>
</feature>
<dbReference type="InterPro" id="IPR011989">
    <property type="entry name" value="ARM-like"/>
</dbReference>
<dbReference type="InterPro" id="IPR000225">
    <property type="entry name" value="Armadillo"/>
</dbReference>
<feature type="region of interest" description="Disordered" evidence="3">
    <location>
        <begin position="326"/>
        <end position="380"/>
    </location>
</feature>
<feature type="compositionally biased region" description="Polar residues" evidence="3">
    <location>
        <begin position="810"/>
        <end position="828"/>
    </location>
</feature>
<dbReference type="PANTHER" id="PTHR46168">
    <property type="entry name" value="ARMADILLO REPEAT ONLY 4"/>
    <property type="match status" value="1"/>
</dbReference>
<feature type="compositionally biased region" description="Low complexity" evidence="3">
    <location>
        <begin position="949"/>
        <end position="962"/>
    </location>
</feature>
<dbReference type="Gene3D" id="1.25.10.10">
    <property type="entry name" value="Leucine-rich Repeat Variant"/>
    <property type="match status" value="3"/>
</dbReference>
<evidence type="ECO:0000259" key="4">
    <source>
        <dbReference type="Pfam" id="PF25055"/>
    </source>
</evidence>
<evidence type="ECO:0000256" key="2">
    <source>
        <dbReference type="PROSITE-ProRule" id="PRU00259"/>
    </source>
</evidence>
<dbReference type="EMBL" id="PKMF04000046">
    <property type="protein sequence ID" value="KAK7855347.1"/>
    <property type="molecule type" value="Genomic_DNA"/>
</dbReference>
<dbReference type="PANTHER" id="PTHR46168:SF15">
    <property type="entry name" value="ARMADILLO REPEAT-CONTAINING DOMAIN-CONTAINING PROTEIN"/>
    <property type="match status" value="1"/>
</dbReference>
<feature type="compositionally biased region" description="Polar residues" evidence="3">
    <location>
        <begin position="356"/>
        <end position="367"/>
    </location>
</feature>
<organism evidence="5 6">
    <name type="scientific">Quercus suber</name>
    <name type="common">Cork oak</name>
    <dbReference type="NCBI Taxonomy" id="58331"/>
    <lineage>
        <taxon>Eukaryota</taxon>
        <taxon>Viridiplantae</taxon>
        <taxon>Streptophyta</taxon>
        <taxon>Embryophyta</taxon>
        <taxon>Tracheophyta</taxon>
        <taxon>Spermatophyta</taxon>
        <taxon>Magnoliopsida</taxon>
        <taxon>eudicotyledons</taxon>
        <taxon>Gunneridae</taxon>
        <taxon>Pentapetalae</taxon>
        <taxon>rosids</taxon>
        <taxon>fabids</taxon>
        <taxon>Fagales</taxon>
        <taxon>Fagaceae</taxon>
        <taxon>Quercus</taxon>
    </lineage>
</organism>
<dbReference type="PROSITE" id="PS50176">
    <property type="entry name" value="ARM_REPEAT"/>
    <property type="match status" value="1"/>
</dbReference>
<dbReference type="InterPro" id="IPR036537">
    <property type="entry name" value="Adaptor_Cbl_N_dom_sf"/>
</dbReference>
<proteinExistence type="predicted"/>
<dbReference type="Proteomes" id="UP000237347">
    <property type="component" value="Unassembled WGS sequence"/>
</dbReference>
<dbReference type="Gene3D" id="1.20.930.20">
    <property type="entry name" value="Adaptor protein Cbl, N-terminal domain"/>
    <property type="match status" value="2"/>
</dbReference>
<dbReference type="Pfam" id="PF00514">
    <property type="entry name" value="Arm"/>
    <property type="match status" value="1"/>
</dbReference>
<dbReference type="AlphaFoldDB" id="A0AAW0LUP3"/>
<feature type="compositionally biased region" description="Low complexity" evidence="3">
    <location>
        <begin position="334"/>
        <end position="347"/>
    </location>
</feature>
<gene>
    <name evidence="5" type="ORF">CFP56_028294</name>
</gene>
<name>A0AAW0LUP3_QUESU</name>
<dbReference type="SMART" id="SM00185">
    <property type="entry name" value="ARM"/>
    <property type="match status" value="4"/>
</dbReference>
<evidence type="ECO:0000256" key="3">
    <source>
        <dbReference type="SAM" id="MobiDB-lite"/>
    </source>
</evidence>
<dbReference type="GO" id="GO:0007166">
    <property type="term" value="P:cell surface receptor signaling pathway"/>
    <property type="evidence" value="ECO:0007669"/>
    <property type="project" value="InterPro"/>
</dbReference>
<dbReference type="Pfam" id="PF25055">
    <property type="entry name" value="DUF7792"/>
    <property type="match status" value="2"/>
</dbReference>
<feature type="compositionally biased region" description="Basic and acidic residues" evidence="3">
    <location>
        <begin position="368"/>
        <end position="380"/>
    </location>
</feature>
<feature type="region of interest" description="Disordered" evidence="3">
    <location>
        <begin position="810"/>
        <end position="831"/>
    </location>
</feature>
<protein>
    <recommendedName>
        <fullName evidence="4">DUF7792 domain-containing protein</fullName>
    </recommendedName>
</protein>
<dbReference type="InterPro" id="IPR016024">
    <property type="entry name" value="ARM-type_fold"/>
</dbReference>
<comment type="caution">
    <text evidence="5">The sequence shown here is derived from an EMBL/GenBank/DDBJ whole genome shotgun (WGS) entry which is preliminary data.</text>
</comment>
<evidence type="ECO:0000256" key="1">
    <source>
        <dbReference type="ARBA" id="ARBA00022737"/>
    </source>
</evidence>
<feature type="region of interest" description="Disordered" evidence="3">
    <location>
        <begin position="940"/>
        <end position="978"/>
    </location>
</feature>
<dbReference type="InterPro" id="IPR056694">
    <property type="entry name" value="DUF7792"/>
</dbReference>
<keyword evidence="6" id="KW-1185">Reference proteome</keyword>
<keyword evidence="1" id="KW-0677">Repeat</keyword>
<evidence type="ECO:0000313" key="6">
    <source>
        <dbReference type="Proteomes" id="UP000237347"/>
    </source>
</evidence>